<sequence length="258" mass="27863">MPHPHAPKSPTLLLCGPPPGLVMRTIHVALSMLYGGSPGSKRPTIYSMMEMELIVYIGPVPIMFSIGSPMNISSHRMKPSPNALQAELGFRAETAIDGGWTPESSEQQGAGRKAILRTNLFRKVQTLRLRSRSFSGFDSQVDKIKLPKAQPQISKSLEKSKAEENPPLQIVTKRFKSASAMVQAPFNAMPQWTSVSHTSSFTSRLSDCNPSPLSESRNNLVVLPGIAPPKSLTACTSSFADPPIHAGLSLPSFASSTL</sequence>
<gene>
    <name evidence="1" type="ORF">EIP91_008669</name>
</gene>
<evidence type="ECO:0000313" key="2">
    <source>
        <dbReference type="Proteomes" id="UP000292702"/>
    </source>
</evidence>
<name>A0A4R0RCG7_9APHY</name>
<keyword evidence="2" id="KW-1185">Reference proteome</keyword>
<comment type="caution">
    <text evidence="1">The sequence shown here is derived from an EMBL/GenBank/DDBJ whole genome shotgun (WGS) entry which is preliminary data.</text>
</comment>
<dbReference type="EMBL" id="RWJN01000483">
    <property type="protein sequence ID" value="TCD61288.1"/>
    <property type="molecule type" value="Genomic_DNA"/>
</dbReference>
<dbReference type="Proteomes" id="UP000292702">
    <property type="component" value="Unassembled WGS sequence"/>
</dbReference>
<dbReference type="STRING" id="92696.A0A4R0RCG7"/>
<reference evidence="1 2" key="1">
    <citation type="submission" date="2018-11" db="EMBL/GenBank/DDBJ databases">
        <title>Genome assembly of Steccherinum ochraceum LE-BIN_3174, the white-rot fungus of the Steccherinaceae family (The Residual Polyporoid clade, Polyporales, Basidiomycota).</title>
        <authorList>
            <person name="Fedorova T.V."/>
            <person name="Glazunova O.A."/>
            <person name="Landesman E.O."/>
            <person name="Moiseenko K.V."/>
            <person name="Psurtseva N.V."/>
            <person name="Savinova O.S."/>
            <person name="Shakhova N.V."/>
            <person name="Tyazhelova T.V."/>
            <person name="Vasina D.V."/>
        </authorList>
    </citation>
    <scope>NUCLEOTIDE SEQUENCE [LARGE SCALE GENOMIC DNA]</scope>
    <source>
        <strain evidence="1 2">LE-BIN_3174</strain>
    </source>
</reference>
<evidence type="ECO:0000313" key="1">
    <source>
        <dbReference type="EMBL" id="TCD61288.1"/>
    </source>
</evidence>
<protein>
    <submittedName>
        <fullName evidence="1">Uncharacterized protein</fullName>
    </submittedName>
</protein>
<dbReference type="AlphaFoldDB" id="A0A4R0RCG7"/>
<organism evidence="1 2">
    <name type="scientific">Steccherinum ochraceum</name>
    <dbReference type="NCBI Taxonomy" id="92696"/>
    <lineage>
        <taxon>Eukaryota</taxon>
        <taxon>Fungi</taxon>
        <taxon>Dikarya</taxon>
        <taxon>Basidiomycota</taxon>
        <taxon>Agaricomycotina</taxon>
        <taxon>Agaricomycetes</taxon>
        <taxon>Polyporales</taxon>
        <taxon>Steccherinaceae</taxon>
        <taxon>Steccherinum</taxon>
    </lineage>
</organism>
<proteinExistence type="predicted"/>
<accession>A0A4R0RCG7</accession>